<sequence length="94" mass="9998">MLVFREADASAMSEVFAKKAALMREFVPDVRDGVVSSVGDWTGEARTACDAALERLVGRGEELADLLQSASGAMDEIREAGIHAEAMAFAHIDG</sequence>
<dbReference type="EMBL" id="CP066065">
    <property type="protein sequence ID" value="QQC44765.1"/>
    <property type="molecule type" value="Genomic_DNA"/>
</dbReference>
<name>A0AAP9Y9X2_9ACTO</name>
<reference evidence="1 2" key="1">
    <citation type="submission" date="2020-12" db="EMBL/GenBank/DDBJ databases">
        <title>FDA dAtabase for Regulatory Grade micrObial Sequences (FDA-ARGOS): Supporting development and validation of Infectious Disease Dx tests.</title>
        <authorList>
            <person name="Sproer C."/>
            <person name="Gronow S."/>
            <person name="Severitt S."/>
            <person name="Schroder I."/>
            <person name="Tallon L."/>
            <person name="Sadzewicz L."/>
            <person name="Zhao X."/>
            <person name="Boylan J."/>
            <person name="Ott S."/>
            <person name="Bowen H."/>
            <person name="Vavikolanu K."/>
            <person name="Mehta A."/>
            <person name="Aluvathingal J."/>
            <person name="Nadendla S."/>
            <person name="Lowell S."/>
            <person name="Myers T."/>
            <person name="Yan Y."/>
            <person name="Sichtig H."/>
        </authorList>
    </citation>
    <scope>NUCLEOTIDE SEQUENCE [LARGE SCALE GENOMIC DNA]</scope>
    <source>
        <strain evidence="1 2">FDAARGOS_985</strain>
    </source>
</reference>
<dbReference type="KEGG" id="amy:ADJ76_08105"/>
<dbReference type="Gene3D" id="1.10.287.1060">
    <property type="entry name" value="ESAT-6-like"/>
    <property type="match status" value="1"/>
</dbReference>
<protein>
    <submittedName>
        <fullName evidence="1">1-deoxy-D-xylulose-5-phosphate synthase</fullName>
    </submittedName>
</protein>
<accession>A0AAP9Y9X2</accession>
<dbReference type="AlphaFoldDB" id="A0AAP9Y9X2"/>
<evidence type="ECO:0000313" key="2">
    <source>
        <dbReference type="Proteomes" id="UP000595220"/>
    </source>
</evidence>
<dbReference type="InterPro" id="IPR036689">
    <property type="entry name" value="ESAT-6-like_sf"/>
</dbReference>
<organism evidence="1 2">
    <name type="scientific">Schaalia meyeri</name>
    <dbReference type="NCBI Taxonomy" id="52773"/>
    <lineage>
        <taxon>Bacteria</taxon>
        <taxon>Bacillati</taxon>
        <taxon>Actinomycetota</taxon>
        <taxon>Actinomycetes</taxon>
        <taxon>Actinomycetales</taxon>
        <taxon>Actinomycetaceae</taxon>
        <taxon>Schaalia</taxon>
    </lineage>
</organism>
<dbReference type="SUPFAM" id="SSF140453">
    <property type="entry name" value="EsxAB dimer-like"/>
    <property type="match status" value="1"/>
</dbReference>
<dbReference type="Proteomes" id="UP000595220">
    <property type="component" value="Chromosome"/>
</dbReference>
<keyword evidence="2" id="KW-1185">Reference proteome</keyword>
<evidence type="ECO:0000313" key="1">
    <source>
        <dbReference type="EMBL" id="QQC44765.1"/>
    </source>
</evidence>
<gene>
    <name evidence="1" type="ORF">I6H42_07240</name>
</gene>
<proteinExistence type="predicted"/>